<reference evidence="1" key="1">
    <citation type="submission" date="2021-02" db="EMBL/GenBank/DDBJ databases">
        <authorList>
            <consortium name="DOE Joint Genome Institute"/>
            <person name="Ahrendt S."/>
            <person name="Looney B.P."/>
            <person name="Miyauchi S."/>
            <person name="Morin E."/>
            <person name="Drula E."/>
            <person name="Courty P.E."/>
            <person name="Chicoki N."/>
            <person name="Fauchery L."/>
            <person name="Kohler A."/>
            <person name="Kuo A."/>
            <person name="Labutti K."/>
            <person name="Pangilinan J."/>
            <person name="Lipzen A."/>
            <person name="Riley R."/>
            <person name="Andreopoulos W."/>
            <person name="He G."/>
            <person name="Johnson J."/>
            <person name="Barry K.W."/>
            <person name="Grigoriev I.V."/>
            <person name="Nagy L."/>
            <person name="Hibbett D."/>
            <person name="Henrissat B."/>
            <person name="Matheny P.B."/>
            <person name="Labbe J."/>
            <person name="Martin F."/>
        </authorList>
    </citation>
    <scope>NUCLEOTIDE SEQUENCE</scope>
    <source>
        <strain evidence="1">FP105234-sp</strain>
    </source>
</reference>
<organism evidence="1 2">
    <name type="scientific">Auriscalpium vulgare</name>
    <dbReference type="NCBI Taxonomy" id="40419"/>
    <lineage>
        <taxon>Eukaryota</taxon>
        <taxon>Fungi</taxon>
        <taxon>Dikarya</taxon>
        <taxon>Basidiomycota</taxon>
        <taxon>Agaricomycotina</taxon>
        <taxon>Agaricomycetes</taxon>
        <taxon>Russulales</taxon>
        <taxon>Auriscalpiaceae</taxon>
        <taxon>Auriscalpium</taxon>
    </lineage>
</organism>
<evidence type="ECO:0000313" key="1">
    <source>
        <dbReference type="EMBL" id="KAI0052447.1"/>
    </source>
</evidence>
<accession>A0ACB8S8E6</accession>
<reference evidence="1" key="2">
    <citation type="journal article" date="2022" name="New Phytol.">
        <title>Evolutionary transition to the ectomycorrhizal habit in the genomes of a hyperdiverse lineage of mushroom-forming fungi.</title>
        <authorList>
            <person name="Looney B."/>
            <person name="Miyauchi S."/>
            <person name="Morin E."/>
            <person name="Drula E."/>
            <person name="Courty P.E."/>
            <person name="Kohler A."/>
            <person name="Kuo A."/>
            <person name="LaButti K."/>
            <person name="Pangilinan J."/>
            <person name="Lipzen A."/>
            <person name="Riley R."/>
            <person name="Andreopoulos W."/>
            <person name="He G."/>
            <person name="Johnson J."/>
            <person name="Nolan M."/>
            <person name="Tritt A."/>
            <person name="Barry K.W."/>
            <person name="Grigoriev I.V."/>
            <person name="Nagy L.G."/>
            <person name="Hibbett D."/>
            <person name="Henrissat B."/>
            <person name="Matheny P.B."/>
            <person name="Labbe J."/>
            <person name="Martin F.M."/>
        </authorList>
    </citation>
    <scope>NUCLEOTIDE SEQUENCE</scope>
    <source>
        <strain evidence="1">FP105234-sp</strain>
    </source>
</reference>
<sequence length="333" mass="36200">MGYLFSKPSFDPARDIPNLTGKVAIVTGANTGVGLHTAEHLALHGAKVYLACRTESKARAAIVKLESKNPALKGDGRLVWLPLDLSSVRNAKKAAESFLEKESRLDIIVSNAARLAEEYQITDEGLEMSVSVNHAGHFVFITTLLPVLKKTAELPDADVRVVAVSSDAHRLAGSHTVFASLDDLNHPQSKPSRKNGWCARFARYAITKLMSILFVRELQRQLDEENVPITVIAVHPGGPIASENILERLPFGVSRIYAAISMTPDQGSYTSLFAATSARVAAERPQFKGAYLEPYGQIVSVKKMRKEAGDVELGKTLWATTERVVGGILARDS</sequence>
<dbReference type="Proteomes" id="UP000814033">
    <property type="component" value="Unassembled WGS sequence"/>
</dbReference>
<keyword evidence="2" id="KW-1185">Reference proteome</keyword>
<dbReference type="EMBL" id="MU275845">
    <property type="protein sequence ID" value="KAI0052447.1"/>
    <property type="molecule type" value="Genomic_DNA"/>
</dbReference>
<evidence type="ECO:0000313" key="2">
    <source>
        <dbReference type="Proteomes" id="UP000814033"/>
    </source>
</evidence>
<protein>
    <submittedName>
        <fullName evidence="1">NAD-P-binding protein</fullName>
    </submittedName>
</protein>
<proteinExistence type="predicted"/>
<comment type="caution">
    <text evidence="1">The sequence shown here is derived from an EMBL/GenBank/DDBJ whole genome shotgun (WGS) entry which is preliminary data.</text>
</comment>
<name>A0ACB8S8E6_9AGAM</name>
<gene>
    <name evidence="1" type="ORF">FA95DRAFT_1553451</name>
</gene>